<dbReference type="Gene3D" id="3.30.420.40">
    <property type="match status" value="2"/>
</dbReference>
<dbReference type="PANTHER" id="PTHR19375">
    <property type="entry name" value="HEAT SHOCK PROTEIN 70KDA"/>
    <property type="match status" value="1"/>
</dbReference>
<dbReference type="Gene3D" id="3.90.640.10">
    <property type="entry name" value="Actin, Chain A, domain 4"/>
    <property type="match status" value="1"/>
</dbReference>
<gene>
    <name evidence="4" type="ORF">GPU96_02g02380</name>
    <name evidence="5" type="ORF">PFJ87_02g00190</name>
</gene>
<name>A0A9Q9CAX2_ENCHE</name>
<dbReference type="AlphaFoldDB" id="A0A9Q9CAX2"/>
<keyword evidence="4" id="KW-0346">Stress response</keyword>
<evidence type="ECO:0000256" key="3">
    <source>
        <dbReference type="RuleBase" id="RU003322"/>
    </source>
</evidence>
<dbReference type="Gene3D" id="3.30.30.30">
    <property type="match status" value="1"/>
</dbReference>
<protein>
    <submittedName>
        <fullName evidence="5">Head shock protein-like protein Sse1</fullName>
    </submittedName>
    <submittedName>
        <fullName evidence="4">Heat shock protein 70</fullName>
    </submittedName>
</protein>
<dbReference type="SUPFAM" id="SSF100920">
    <property type="entry name" value="Heat shock protein 70kD (HSP70), peptide-binding domain"/>
    <property type="match status" value="1"/>
</dbReference>
<dbReference type="Gene3D" id="2.60.34.10">
    <property type="entry name" value="Substrate Binding Domain Of DNAk, Chain A, domain 1"/>
    <property type="match status" value="1"/>
</dbReference>
<dbReference type="SUPFAM" id="SSF53067">
    <property type="entry name" value="Actin-like ATPase domain"/>
    <property type="match status" value="2"/>
</dbReference>
<accession>A0A9Q9CAX2</accession>
<dbReference type="Pfam" id="PF00012">
    <property type="entry name" value="HSP70"/>
    <property type="match status" value="1"/>
</dbReference>
<dbReference type="PROSITE" id="PS00329">
    <property type="entry name" value="HSP70_2"/>
    <property type="match status" value="1"/>
</dbReference>
<evidence type="ECO:0000313" key="5">
    <source>
        <dbReference type="EMBL" id="WEL37983.1"/>
    </source>
</evidence>
<keyword evidence="2 3" id="KW-0067">ATP-binding</keyword>
<dbReference type="EMBL" id="CP075148">
    <property type="protein sequence ID" value="UTX42528.1"/>
    <property type="molecule type" value="Genomic_DNA"/>
</dbReference>
<evidence type="ECO:0000313" key="4">
    <source>
        <dbReference type="EMBL" id="UTX42528.1"/>
    </source>
</evidence>
<dbReference type="InterPro" id="IPR013126">
    <property type="entry name" value="Hsp_70_fam"/>
</dbReference>
<organism evidence="4 6">
    <name type="scientific">Encephalitozoon hellem</name>
    <name type="common">Microsporidian parasite</name>
    <dbReference type="NCBI Taxonomy" id="27973"/>
    <lineage>
        <taxon>Eukaryota</taxon>
        <taxon>Fungi</taxon>
        <taxon>Fungi incertae sedis</taxon>
        <taxon>Microsporidia</taxon>
        <taxon>Unikaryonidae</taxon>
        <taxon>Encephalitozoon</taxon>
    </lineage>
</organism>
<dbReference type="EMBL" id="CP119063">
    <property type="protein sequence ID" value="WEL37983.1"/>
    <property type="molecule type" value="Genomic_DNA"/>
</dbReference>
<proteinExistence type="inferred from homology"/>
<dbReference type="PRINTS" id="PR00301">
    <property type="entry name" value="HEATSHOCK70"/>
</dbReference>
<keyword evidence="1 3" id="KW-0547">Nucleotide-binding</keyword>
<dbReference type="GO" id="GO:0140662">
    <property type="term" value="F:ATP-dependent protein folding chaperone"/>
    <property type="evidence" value="ECO:0007669"/>
    <property type="project" value="InterPro"/>
</dbReference>
<dbReference type="PROSITE" id="PS00297">
    <property type="entry name" value="HSP70_1"/>
    <property type="match status" value="1"/>
</dbReference>
<dbReference type="OrthoDB" id="434160at2759"/>
<evidence type="ECO:0000313" key="6">
    <source>
        <dbReference type="Proteomes" id="UP001059546"/>
    </source>
</evidence>
<dbReference type="Proteomes" id="UP001217963">
    <property type="component" value="Chromosome II"/>
</dbReference>
<reference evidence="5 7" key="2">
    <citation type="submission" date="2023-02" db="EMBL/GenBank/DDBJ databases">
        <title>Encephalitozoon hellem ATCC 50451 complete genome.</title>
        <authorList>
            <person name="Mascarenhas dos Santos A.C."/>
            <person name="Julian A.T."/>
            <person name="Pombert J.-F."/>
        </authorList>
    </citation>
    <scope>NUCLEOTIDE SEQUENCE [LARGE SCALE GENOMIC DNA]</scope>
    <source>
        <strain evidence="5 7">ATCC 50451</strain>
    </source>
</reference>
<evidence type="ECO:0000256" key="2">
    <source>
        <dbReference type="ARBA" id="ARBA00022840"/>
    </source>
</evidence>
<dbReference type="GO" id="GO:0005524">
    <property type="term" value="F:ATP binding"/>
    <property type="evidence" value="ECO:0007669"/>
    <property type="project" value="UniProtKB-KW"/>
</dbReference>
<keyword evidence="7" id="KW-1185">Reference proteome</keyword>
<reference evidence="4" key="1">
    <citation type="submission" date="2021-05" db="EMBL/GenBank/DDBJ databases">
        <title>Encephalitozoon hellem ATCC 50604 Complete Genome.</title>
        <authorList>
            <person name="Mascarenhas dos Santos A.C."/>
            <person name="Julian A.T."/>
            <person name="Pombert J.-F."/>
        </authorList>
    </citation>
    <scope>NUCLEOTIDE SEQUENCE</scope>
    <source>
        <strain evidence="4">ATCC 50604</strain>
    </source>
</reference>
<evidence type="ECO:0000313" key="7">
    <source>
        <dbReference type="Proteomes" id="UP001217963"/>
    </source>
</evidence>
<dbReference type="InterPro" id="IPR043129">
    <property type="entry name" value="ATPase_NBD"/>
</dbReference>
<evidence type="ECO:0000256" key="1">
    <source>
        <dbReference type="ARBA" id="ARBA00022741"/>
    </source>
</evidence>
<dbReference type="InterPro" id="IPR018181">
    <property type="entry name" value="Heat_shock_70_CS"/>
</dbReference>
<dbReference type="PROSITE" id="PS01036">
    <property type="entry name" value="HSP70_3"/>
    <property type="match status" value="1"/>
</dbReference>
<comment type="similarity">
    <text evidence="3">Belongs to the heat shock protein 70 family.</text>
</comment>
<sequence length="711" mass="79247">MESLPVSDGSTCKNWKEFSINFFFVNKGMLVRNLLFTLAAILCNVSASADLRESVAVGIDLGTTYSCISVYSPSLKDTKFVLSASGEETYPSVVYFKKLEEGDGKKSKYEAISGWPGLQMYNAEGNANSYFYAFKRGMGIEDLANIDKKVEDIKRNASVPIFVENVGGKRRVAYKIQENGQEGYESVTPEELSSHVLRMLKDQILKEYKIQGITITVPAYFDLNQVAATVKAAEMAGLPTPMIWKEPSAAAFAHTYDLIRKGITTKEEVDDMNICVFDLGGGTFDVSIVESSGGFMMVPSYGGNNFLGGENVNDNLTKHFANYIKSSTGFDVMENQNVKLRLRNLVEEMKRDICDEVRNSPGRKANPSISKSFIYDGEKSITLELTNEKFNELNKDFYSKIRSTMDLLLSGDGKENKGYDKSLINRVLLVGGSTRIPKVIDIVEEIFGADKIHYEGVNADTIVARGAALYTANELSMLSESEQIVTADSVPLSLGICTEEDHFEAIISKGALLPATGTKEFTTAQDNQVKVRIRVAQGGLESFKDNIYIGDIELDLPGNQPRGVPRIAVTLEIDTHGKIYVKAVDLQNDKTADAYFSSVVANMTSEEIERFEERVHSEENQELVKKREVVRKLEHALSQAENPKFTEVIPDNIKKDALEYVQKTRLWLEKHKEIAPRIHIEEKLQEFDNGIKEFLSSAKSGEEKEVGREEL</sequence>
<dbReference type="InterPro" id="IPR029047">
    <property type="entry name" value="HSP70_peptide-bd_sf"/>
</dbReference>
<dbReference type="Proteomes" id="UP001059546">
    <property type="component" value="Chromosome II"/>
</dbReference>